<sequence length="229" mass="24633">MGGEVTARLQAAAARAGRADRLPRLVAVSKTKPVEAVQEAYDAGHRAFGENYVQELVEKAPQLPADISWHFIGHLQSNKVKALLEAVPNLSLLETVDSEKLANKLDSTVAALGRPPLAVFVQVNTSGEESKYGVEPQDCVALARHIQQGCSNLRLAGLMTIGMPDYSSRPENFQCLSDCRKAVCEALGLAEADVELSMGMSGDFEQAVEMGSTNVRVGSTIFGAREYKK</sequence>
<comment type="function">
    <text evidence="2">Pyridoxal 5'-phosphate (PLP)-binding protein, which may be involved in intracellular homeostatic regulation of pyridoxal 5'-phosphate (PLP), the active form of vitamin B6.</text>
</comment>
<evidence type="ECO:0000256" key="4">
    <source>
        <dbReference type="RuleBase" id="RU004514"/>
    </source>
</evidence>
<comment type="cofactor">
    <cofactor evidence="3">
        <name>pyridoxal 5'-phosphate</name>
        <dbReference type="ChEBI" id="CHEBI:597326"/>
    </cofactor>
</comment>
<protein>
    <recommendedName>
        <fullName evidence="2">Pyridoxal phosphate homeostasis protein</fullName>
        <shortName evidence="2">PLP homeostasis protein</shortName>
    </recommendedName>
</protein>
<name>A0AAD5DCP6_9CHLO</name>
<reference evidence="6" key="1">
    <citation type="submission" date="2020-11" db="EMBL/GenBank/DDBJ databases">
        <title>Chlorella ohadii genome sequencing and assembly.</title>
        <authorList>
            <person name="Murik O."/>
            <person name="Treves H."/>
            <person name="Kedem I."/>
            <person name="Shotland Y."/>
            <person name="Kaplan A."/>
        </authorList>
    </citation>
    <scope>NUCLEOTIDE SEQUENCE</scope>
    <source>
        <strain evidence="6">1</strain>
    </source>
</reference>
<comment type="caution">
    <text evidence="6">The sequence shown here is derived from an EMBL/GenBank/DDBJ whole genome shotgun (WGS) entry which is preliminary data.</text>
</comment>
<gene>
    <name evidence="6" type="ORF">COHA_010507</name>
</gene>
<keyword evidence="7" id="KW-1185">Reference proteome</keyword>
<comment type="similarity">
    <text evidence="2 4">Belongs to the pyridoxal phosphate-binding protein YggS/PROSC family.</text>
</comment>
<evidence type="ECO:0000259" key="5">
    <source>
        <dbReference type="Pfam" id="PF01168"/>
    </source>
</evidence>
<dbReference type="FunFam" id="3.20.20.10:FF:000014">
    <property type="entry name" value="Pyridoxal phosphate homeostasis protein"/>
    <property type="match status" value="1"/>
</dbReference>
<feature type="domain" description="Alanine racemase N-terminal" evidence="5">
    <location>
        <begin position="10"/>
        <end position="225"/>
    </location>
</feature>
<dbReference type="NCBIfam" id="TIGR00044">
    <property type="entry name" value="YggS family pyridoxal phosphate-dependent enzyme"/>
    <property type="match status" value="1"/>
</dbReference>
<evidence type="ECO:0000313" key="7">
    <source>
        <dbReference type="Proteomes" id="UP001205105"/>
    </source>
</evidence>
<dbReference type="HAMAP" id="MF_02087">
    <property type="entry name" value="PLP_homeostasis"/>
    <property type="match status" value="1"/>
</dbReference>
<dbReference type="SUPFAM" id="SSF51419">
    <property type="entry name" value="PLP-binding barrel"/>
    <property type="match status" value="1"/>
</dbReference>
<dbReference type="PIRSF" id="PIRSF004848">
    <property type="entry name" value="YBL036c_PLPDEIII"/>
    <property type="match status" value="1"/>
</dbReference>
<dbReference type="EMBL" id="JADXDR010000245">
    <property type="protein sequence ID" value="KAI7835585.1"/>
    <property type="molecule type" value="Genomic_DNA"/>
</dbReference>
<dbReference type="PANTHER" id="PTHR10146">
    <property type="entry name" value="PROLINE SYNTHETASE CO-TRANSCRIBED BACTERIAL HOMOLOG PROTEIN"/>
    <property type="match status" value="1"/>
</dbReference>
<dbReference type="InterPro" id="IPR029066">
    <property type="entry name" value="PLP-binding_barrel"/>
</dbReference>
<dbReference type="GO" id="GO:0030170">
    <property type="term" value="F:pyridoxal phosphate binding"/>
    <property type="evidence" value="ECO:0007669"/>
    <property type="project" value="UniProtKB-UniRule"/>
</dbReference>
<dbReference type="AlphaFoldDB" id="A0AAD5DCP6"/>
<accession>A0AAD5DCP6</accession>
<dbReference type="PANTHER" id="PTHR10146:SF14">
    <property type="entry name" value="PYRIDOXAL PHOSPHATE HOMEOSTASIS PROTEIN"/>
    <property type="match status" value="1"/>
</dbReference>
<evidence type="ECO:0000256" key="2">
    <source>
        <dbReference type="HAMAP-Rule" id="MF_03225"/>
    </source>
</evidence>
<evidence type="ECO:0000313" key="6">
    <source>
        <dbReference type="EMBL" id="KAI7835585.1"/>
    </source>
</evidence>
<feature type="modified residue" description="N6-(pyridoxal phosphate)lysine" evidence="2 3">
    <location>
        <position position="30"/>
    </location>
</feature>
<organism evidence="6 7">
    <name type="scientific">Chlorella ohadii</name>
    <dbReference type="NCBI Taxonomy" id="2649997"/>
    <lineage>
        <taxon>Eukaryota</taxon>
        <taxon>Viridiplantae</taxon>
        <taxon>Chlorophyta</taxon>
        <taxon>core chlorophytes</taxon>
        <taxon>Trebouxiophyceae</taxon>
        <taxon>Chlorellales</taxon>
        <taxon>Chlorellaceae</taxon>
        <taxon>Chlorella clade</taxon>
        <taxon>Chlorella</taxon>
    </lineage>
</organism>
<evidence type="ECO:0000256" key="3">
    <source>
        <dbReference type="PIRSR" id="PIRSR004848-1"/>
    </source>
</evidence>
<evidence type="ECO:0000256" key="1">
    <source>
        <dbReference type="ARBA" id="ARBA00022898"/>
    </source>
</evidence>
<dbReference type="Proteomes" id="UP001205105">
    <property type="component" value="Unassembled WGS sequence"/>
</dbReference>
<dbReference type="PROSITE" id="PS01211">
    <property type="entry name" value="UPF0001"/>
    <property type="match status" value="1"/>
</dbReference>
<dbReference type="Pfam" id="PF01168">
    <property type="entry name" value="Ala_racemase_N"/>
    <property type="match status" value="1"/>
</dbReference>
<proteinExistence type="inferred from homology"/>
<dbReference type="Gene3D" id="3.20.20.10">
    <property type="entry name" value="Alanine racemase"/>
    <property type="match status" value="1"/>
</dbReference>
<dbReference type="InterPro" id="IPR001608">
    <property type="entry name" value="Ala_racemase_N"/>
</dbReference>
<dbReference type="CDD" id="cd06822">
    <property type="entry name" value="PLPDE_III_YBL036c_euk"/>
    <property type="match status" value="1"/>
</dbReference>
<dbReference type="InterPro" id="IPR011078">
    <property type="entry name" value="PyrdxlP_homeostasis"/>
</dbReference>
<keyword evidence="1 2" id="KW-0663">Pyridoxal phosphate</keyword>